<keyword evidence="7 9" id="KW-0186">Copper</keyword>
<dbReference type="InterPro" id="IPR000923">
    <property type="entry name" value="BlueCu_1"/>
</dbReference>
<comment type="subcellular location">
    <subcellularLocation>
        <location evidence="1">Periplasm</location>
    </subcellularLocation>
</comment>
<organism evidence="12 13">
    <name type="scientific">Sphingomonas horti</name>
    <dbReference type="NCBI Taxonomy" id="2682842"/>
    <lineage>
        <taxon>Bacteria</taxon>
        <taxon>Pseudomonadati</taxon>
        <taxon>Pseudomonadota</taxon>
        <taxon>Alphaproteobacteria</taxon>
        <taxon>Sphingomonadales</taxon>
        <taxon>Sphingomonadaceae</taxon>
        <taxon>Sphingomonas</taxon>
    </lineage>
</organism>
<evidence type="ECO:0000256" key="7">
    <source>
        <dbReference type="ARBA" id="ARBA00023008"/>
    </source>
</evidence>
<dbReference type="GO" id="GO:0005507">
    <property type="term" value="F:copper ion binding"/>
    <property type="evidence" value="ECO:0007669"/>
    <property type="project" value="UniProtKB-UniRule"/>
</dbReference>
<gene>
    <name evidence="12" type="ORF">GON01_07935</name>
</gene>
<dbReference type="AlphaFoldDB" id="A0A6I4J192"/>
<feature type="binding site" evidence="9">
    <location>
        <position position="108"/>
    </location>
    <ligand>
        <name>Cu cation</name>
        <dbReference type="ChEBI" id="CHEBI:23378"/>
    </ligand>
</feature>
<evidence type="ECO:0000256" key="10">
    <source>
        <dbReference type="SAM" id="SignalP"/>
    </source>
</evidence>
<feature type="signal peptide" evidence="10">
    <location>
        <begin position="1"/>
        <end position="22"/>
    </location>
</feature>
<sequence>MRISTLAAGAAAAALLAFPAAAKDVTVQMLNKGKAGMMVFEPALVKIAPGDTVTFVPTDKSHNVESVAGMIPAGAKPFKSAMSQPLKVTFTQAGVYGYKCMPHYAMGMVGVVVVGNGGANAAAAQAANHPGKAKQVFTGLLSQTGVRMASR</sequence>
<dbReference type="GO" id="GO:0042597">
    <property type="term" value="C:periplasmic space"/>
    <property type="evidence" value="ECO:0007669"/>
    <property type="project" value="UniProtKB-SubCell"/>
</dbReference>
<proteinExistence type="predicted"/>
<keyword evidence="6" id="KW-0249">Electron transport</keyword>
<protein>
    <recommendedName>
        <fullName evidence="2 8">Pseudoazurin</fullName>
    </recommendedName>
</protein>
<feature type="binding site" evidence="9">
    <location>
        <position position="103"/>
    </location>
    <ligand>
        <name>Cu cation</name>
        <dbReference type="ChEBI" id="CHEBI:23378"/>
    </ligand>
</feature>
<dbReference type="EMBL" id="WQMS01000008">
    <property type="protein sequence ID" value="MVO77863.1"/>
    <property type="molecule type" value="Genomic_DNA"/>
</dbReference>
<evidence type="ECO:0000256" key="4">
    <source>
        <dbReference type="ARBA" id="ARBA00022723"/>
    </source>
</evidence>
<comment type="cofactor">
    <cofactor evidence="9">
        <name>Cu cation</name>
        <dbReference type="ChEBI" id="CHEBI:23378"/>
    </cofactor>
    <text evidence="9">Binds 1 copper ion per subunit.</text>
</comment>
<accession>A0A6I4J192</accession>
<evidence type="ECO:0000256" key="3">
    <source>
        <dbReference type="ARBA" id="ARBA00022448"/>
    </source>
</evidence>
<dbReference type="Pfam" id="PF00127">
    <property type="entry name" value="Copper-bind"/>
    <property type="match status" value="1"/>
</dbReference>
<dbReference type="RefSeq" id="WP_157026833.1">
    <property type="nucleotide sequence ID" value="NZ_WQMS01000008.1"/>
</dbReference>
<feature type="binding site" evidence="9">
    <location>
        <position position="100"/>
    </location>
    <ligand>
        <name>Cu cation</name>
        <dbReference type="ChEBI" id="CHEBI:23378"/>
    </ligand>
</feature>
<dbReference type="Proteomes" id="UP000441389">
    <property type="component" value="Unassembled WGS sequence"/>
</dbReference>
<evidence type="ECO:0000313" key="13">
    <source>
        <dbReference type="Proteomes" id="UP000441389"/>
    </source>
</evidence>
<keyword evidence="5" id="KW-0574">Periplasm</keyword>
<evidence type="ECO:0000256" key="6">
    <source>
        <dbReference type="ARBA" id="ARBA00022982"/>
    </source>
</evidence>
<keyword evidence="13" id="KW-1185">Reference proteome</keyword>
<keyword evidence="4 9" id="KW-0479">Metal-binding</keyword>
<evidence type="ECO:0000256" key="9">
    <source>
        <dbReference type="PIRSR" id="PIRSR602386-1"/>
    </source>
</evidence>
<dbReference type="Gene3D" id="2.60.40.420">
    <property type="entry name" value="Cupredoxins - blue copper proteins"/>
    <property type="match status" value="1"/>
</dbReference>
<evidence type="ECO:0000256" key="1">
    <source>
        <dbReference type="ARBA" id="ARBA00004418"/>
    </source>
</evidence>
<dbReference type="InterPro" id="IPR028871">
    <property type="entry name" value="BlueCu_1_BS"/>
</dbReference>
<dbReference type="PRINTS" id="PR00156">
    <property type="entry name" value="COPPERBLUE"/>
</dbReference>
<reference evidence="12 13" key="1">
    <citation type="submission" date="2019-12" db="EMBL/GenBank/DDBJ databases">
        <authorList>
            <person name="Huq M.A."/>
        </authorList>
    </citation>
    <scope>NUCLEOTIDE SEQUENCE [LARGE SCALE GENOMIC DNA]</scope>
    <source>
        <strain evidence="12 13">MAH-20</strain>
    </source>
</reference>
<dbReference type="NCBIfam" id="TIGR02375">
    <property type="entry name" value="pseudoazurin"/>
    <property type="match status" value="1"/>
</dbReference>
<dbReference type="SUPFAM" id="SSF49503">
    <property type="entry name" value="Cupredoxins"/>
    <property type="match status" value="1"/>
</dbReference>
<dbReference type="InterPro" id="IPR002386">
    <property type="entry name" value="Amicyanin/Pseudoazurin"/>
</dbReference>
<dbReference type="GO" id="GO:0009055">
    <property type="term" value="F:electron transfer activity"/>
    <property type="evidence" value="ECO:0007669"/>
    <property type="project" value="InterPro"/>
</dbReference>
<keyword evidence="3" id="KW-0813">Transport</keyword>
<dbReference type="PROSITE" id="PS00196">
    <property type="entry name" value="COPPER_BLUE"/>
    <property type="match status" value="1"/>
</dbReference>
<dbReference type="PRINTS" id="PR00155">
    <property type="entry name" value="AMICYANIN"/>
</dbReference>
<dbReference type="InterPro" id="IPR001235">
    <property type="entry name" value="Copper_blue_Plastocyanin"/>
</dbReference>
<keyword evidence="10" id="KW-0732">Signal</keyword>
<feature type="binding site" evidence="9">
    <location>
        <position position="62"/>
    </location>
    <ligand>
        <name>Cu cation</name>
        <dbReference type="ChEBI" id="CHEBI:23378"/>
    </ligand>
</feature>
<evidence type="ECO:0000256" key="2">
    <source>
        <dbReference type="ARBA" id="ARBA00016984"/>
    </source>
</evidence>
<dbReference type="InterPro" id="IPR012745">
    <property type="entry name" value="Pseudoazurin"/>
</dbReference>
<feature type="domain" description="Blue (type 1) copper" evidence="11">
    <location>
        <begin position="28"/>
        <end position="114"/>
    </location>
</feature>
<evidence type="ECO:0000313" key="12">
    <source>
        <dbReference type="EMBL" id="MVO77863.1"/>
    </source>
</evidence>
<evidence type="ECO:0000256" key="8">
    <source>
        <dbReference type="NCBIfam" id="TIGR02375"/>
    </source>
</evidence>
<feature type="chain" id="PRO_5026087404" description="Pseudoazurin" evidence="10">
    <location>
        <begin position="23"/>
        <end position="151"/>
    </location>
</feature>
<dbReference type="InterPro" id="IPR008972">
    <property type="entry name" value="Cupredoxin"/>
</dbReference>
<name>A0A6I4J192_9SPHN</name>
<comment type="caution">
    <text evidence="12">The sequence shown here is derived from an EMBL/GenBank/DDBJ whole genome shotgun (WGS) entry which is preliminary data.</text>
</comment>
<evidence type="ECO:0000259" key="11">
    <source>
        <dbReference type="Pfam" id="PF00127"/>
    </source>
</evidence>
<evidence type="ECO:0000256" key="5">
    <source>
        <dbReference type="ARBA" id="ARBA00022764"/>
    </source>
</evidence>